<sequence length="80" mass="9067">MRQTLGPFSLLYIYTIIQIDFSSTLSIIKIDLLTIFSMPQGIASLFVLATYMTNCIFAIKASIFYFPEWLRPLTPANPPS</sequence>
<feature type="transmembrane region" description="Helical" evidence="1">
    <location>
        <begin position="12"/>
        <end position="30"/>
    </location>
</feature>
<evidence type="ECO:0000313" key="2">
    <source>
        <dbReference type="EMBL" id="CDW27223.1"/>
    </source>
</evidence>
<dbReference type="EMBL" id="HACA01009862">
    <property type="protein sequence ID" value="CDW27223.1"/>
    <property type="molecule type" value="Transcribed_RNA"/>
</dbReference>
<feature type="transmembrane region" description="Helical" evidence="1">
    <location>
        <begin position="42"/>
        <end position="66"/>
    </location>
</feature>
<evidence type="ECO:0000256" key="1">
    <source>
        <dbReference type="SAM" id="Phobius"/>
    </source>
</evidence>
<name>A0A0K2TM85_LEPSM</name>
<keyword evidence="1" id="KW-1133">Transmembrane helix</keyword>
<accession>A0A0K2TM85</accession>
<proteinExistence type="predicted"/>
<organism evidence="2">
    <name type="scientific">Lepeophtheirus salmonis</name>
    <name type="common">Salmon louse</name>
    <name type="synonym">Caligus salmonis</name>
    <dbReference type="NCBI Taxonomy" id="72036"/>
    <lineage>
        <taxon>Eukaryota</taxon>
        <taxon>Metazoa</taxon>
        <taxon>Ecdysozoa</taxon>
        <taxon>Arthropoda</taxon>
        <taxon>Crustacea</taxon>
        <taxon>Multicrustacea</taxon>
        <taxon>Hexanauplia</taxon>
        <taxon>Copepoda</taxon>
        <taxon>Siphonostomatoida</taxon>
        <taxon>Caligidae</taxon>
        <taxon>Lepeophtheirus</taxon>
    </lineage>
</organism>
<reference evidence="2" key="1">
    <citation type="submission" date="2014-05" db="EMBL/GenBank/DDBJ databases">
        <authorList>
            <person name="Chronopoulou M."/>
        </authorList>
    </citation>
    <scope>NUCLEOTIDE SEQUENCE</scope>
    <source>
        <tissue evidence="2">Whole organism</tissue>
    </source>
</reference>
<dbReference type="AlphaFoldDB" id="A0A0K2TM85"/>
<keyword evidence="1" id="KW-0472">Membrane</keyword>
<protein>
    <submittedName>
        <fullName evidence="2">Uncharacterized protein</fullName>
    </submittedName>
</protein>
<keyword evidence="1" id="KW-0812">Transmembrane</keyword>